<reference evidence="2 3" key="1">
    <citation type="journal article" date="2019" name="G3 (Bethesda)">
        <title>Sequencing of a Wild Apple (Malus baccata) Genome Unravels the Differences Between Cultivated and Wild Apple Species Regarding Disease Resistance and Cold Tolerance.</title>
        <authorList>
            <person name="Chen X."/>
        </authorList>
    </citation>
    <scope>NUCLEOTIDE SEQUENCE [LARGE SCALE GENOMIC DNA]</scope>
    <source>
        <strain evidence="3">cv. Shandingzi</strain>
        <tissue evidence="2">Leaves</tissue>
    </source>
</reference>
<feature type="region of interest" description="Disordered" evidence="1">
    <location>
        <begin position="165"/>
        <end position="207"/>
    </location>
</feature>
<comment type="caution">
    <text evidence="2">The sequence shown here is derived from an EMBL/GenBank/DDBJ whole genome shotgun (WGS) entry which is preliminary data.</text>
</comment>
<proteinExistence type="predicted"/>
<name>A0A540MHV4_MALBA</name>
<dbReference type="Proteomes" id="UP000315295">
    <property type="component" value="Unassembled WGS sequence"/>
</dbReference>
<dbReference type="EMBL" id="VIEB01000255">
    <property type="protein sequence ID" value="TQD98304.1"/>
    <property type="molecule type" value="Genomic_DNA"/>
</dbReference>
<keyword evidence="3" id="KW-1185">Reference proteome</keyword>
<sequence length="281" mass="31603">MNSNLSNNAPANSVLGSSVCHKQSTLPVKKVVLRDVQNDNRSCTPSYPENSFLGRLLADPIKVSGTKILSPEFARSPPCHQFTRISDPSDHLMHGGVVKKLDSELGKRRAQGVKEDCLNFKRHCSQKQPDLPKERNKKQELETSCLPAFSPTHWASPIKFSPSRPPVPNFLRKSSNGLPAANSKHLRFTPESEVPQSVLSERNRDEERTERFLHLQNLLKHFDESDQSEYLQMLRCLPSSELSRHAVELEKRSMQLSVEEGNPMQMCAMIHSLMLALGSSL</sequence>
<evidence type="ECO:0000313" key="3">
    <source>
        <dbReference type="Proteomes" id="UP000315295"/>
    </source>
</evidence>
<dbReference type="PANTHER" id="PTHR34555:SF7">
    <property type="entry name" value="DUF3741 DOMAIN-CONTAINING PROTEIN"/>
    <property type="match status" value="1"/>
</dbReference>
<dbReference type="STRING" id="106549.A0A540MHV4"/>
<dbReference type="PANTHER" id="PTHR34555">
    <property type="entry name" value="INTEGRAL MEMBRANE HEMOLYSIN-III-LIKE PROTEIN"/>
    <property type="match status" value="1"/>
</dbReference>
<evidence type="ECO:0000313" key="2">
    <source>
        <dbReference type="EMBL" id="TQD98304.1"/>
    </source>
</evidence>
<protein>
    <submittedName>
        <fullName evidence="2">Uncharacterized protein</fullName>
    </submittedName>
</protein>
<dbReference type="AlphaFoldDB" id="A0A540MHV4"/>
<evidence type="ECO:0000256" key="1">
    <source>
        <dbReference type="SAM" id="MobiDB-lite"/>
    </source>
</evidence>
<gene>
    <name evidence="2" type="ORF">C1H46_016125</name>
</gene>
<accession>A0A540MHV4</accession>
<organism evidence="2 3">
    <name type="scientific">Malus baccata</name>
    <name type="common">Siberian crab apple</name>
    <name type="synonym">Pyrus baccata</name>
    <dbReference type="NCBI Taxonomy" id="106549"/>
    <lineage>
        <taxon>Eukaryota</taxon>
        <taxon>Viridiplantae</taxon>
        <taxon>Streptophyta</taxon>
        <taxon>Embryophyta</taxon>
        <taxon>Tracheophyta</taxon>
        <taxon>Spermatophyta</taxon>
        <taxon>Magnoliopsida</taxon>
        <taxon>eudicotyledons</taxon>
        <taxon>Gunneridae</taxon>
        <taxon>Pentapetalae</taxon>
        <taxon>rosids</taxon>
        <taxon>fabids</taxon>
        <taxon>Rosales</taxon>
        <taxon>Rosaceae</taxon>
        <taxon>Amygdaloideae</taxon>
        <taxon>Maleae</taxon>
        <taxon>Malus</taxon>
    </lineage>
</organism>